<organism evidence="1 2">
    <name type="scientific">Streptomyces kanasensis</name>
    <dbReference type="NCBI Taxonomy" id="936756"/>
    <lineage>
        <taxon>Bacteria</taxon>
        <taxon>Bacillati</taxon>
        <taxon>Actinomycetota</taxon>
        <taxon>Actinomycetes</taxon>
        <taxon>Kitasatosporales</taxon>
        <taxon>Streptomycetaceae</taxon>
        <taxon>Streptomyces</taxon>
    </lineage>
</organism>
<evidence type="ECO:0000313" key="1">
    <source>
        <dbReference type="EMBL" id="KUH38409.1"/>
    </source>
</evidence>
<evidence type="ECO:0000313" key="2">
    <source>
        <dbReference type="Proteomes" id="UP000054011"/>
    </source>
</evidence>
<dbReference type="Proteomes" id="UP000054011">
    <property type="component" value="Unassembled WGS sequence"/>
</dbReference>
<dbReference type="EMBL" id="LNSV01000027">
    <property type="protein sequence ID" value="KUH38409.1"/>
    <property type="molecule type" value="Genomic_DNA"/>
</dbReference>
<dbReference type="RefSeq" id="WP_058942386.1">
    <property type="nucleotide sequence ID" value="NZ_LNSV01000027.1"/>
</dbReference>
<dbReference type="OrthoDB" id="4737099at2"/>
<keyword evidence="2" id="KW-1185">Reference proteome</keyword>
<proteinExistence type="predicted"/>
<accession>A0A100Y647</accession>
<sequence length="174" mass="19175">MTDLARILDTGLGWLYDTVQPDDAHQQHHGIQLHLPEANRWYGFCPSGAQHRPVVSVDVINVEWVDNGPNTQQTPANPLEPGELPALVKELYRRGFESTGTWNGHPGVSGSVGLVRPAHPTLVAAVDRYRHGCPLHPNRSVFCDCEQWTAGFGRVVRPDLRPTPAVARSAEDAH</sequence>
<comment type="caution">
    <text evidence="1">The sequence shown here is derived from an EMBL/GenBank/DDBJ whole genome shotgun (WGS) entry which is preliminary data.</text>
</comment>
<reference evidence="1 2" key="1">
    <citation type="submission" date="2015-11" db="EMBL/GenBank/DDBJ databases">
        <title>Genome-wide analysis reveals the secondary metabolome in Streptomyces kanasensis ZX01.</title>
        <authorList>
            <person name="Zhang G."/>
            <person name="Han L."/>
            <person name="Feng J."/>
            <person name="Zhang X."/>
        </authorList>
    </citation>
    <scope>NUCLEOTIDE SEQUENCE [LARGE SCALE GENOMIC DNA]</scope>
    <source>
        <strain evidence="1 2">ZX01</strain>
    </source>
</reference>
<gene>
    <name evidence="1" type="ORF">ATE80_13145</name>
</gene>
<name>A0A100Y647_9ACTN</name>
<protein>
    <submittedName>
        <fullName evidence="1">Uncharacterized protein</fullName>
    </submittedName>
</protein>
<dbReference type="STRING" id="936756.ATE80_13145"/>
<dbReference type="AlphaFoldDB" id="A0A100Y647"/>